<reference evidence="3 4" key="1">
    <citation type="submission" date="2018-10" db="EMBL/GenBank/DDBJ databases">
        <title>Co-occurring genomic capacity for anaerobic methane metabolism and dissimilatory sulfite reduction discovered in the Korarchaeota.</title>
        <authorList>
            <person name="Mckay L.J."/>
            <person name="Dlakic M."/>
            <person name="Fields M.W."/>
            <person name="Delmont T.O."/>
            <person name="Eren A.M."/>
            <person name="Jay Z.J."/>
            <person name="Klingelsmith K.B."/>
            <person name="Rusch D.B."/>
            <person name="Inskeep W.P."/>
        </authorList>
    </citation>
    <scope>NUCLEOTIDE SEQUENCE [LARGE SCALE GENOMIC DNA]</scope>
    <source>
        <strain evidence="3 4">MDKW</strain>
    </source>
</reference>
<dbReference type="Gene3D" id="3.40.50.2000">
    <property type="entry name" value="Glycogen Phosphorylase B"/>
    <property type="match status" value="2"/>
</dbReference>
<dbReference type="EMBL" id="RCOS01000091">
    <property type="protein sequence ID" value="RSN74554.1"/>
    <property type="molecule type" value="Genomic_DNA"/>
</dbReference>
<name>A0A3R9PF04_9CREN</name>
<keyword evidence="1 3" id="KW-0808">Transferase</keyword>
<dbReference type="Pfam" id="PF00534">
    <property type="entry name" value="Glycos_transf_1"/>
    <property type="match status" value="1"/>
</dbReference>
<protein>
    <submittedName>
        <fullName evidence="3">Glycosyltransferase family 1 protein</fullName>
    </submittedName>
</protein>
<evidence type="ECO:0000256" key="1">
    <source>
        <dbReference type="ARBA" id="ARBA00022679"/>
    </source>
</evidence>
<feature type="domain" description="Glycosyl transferase family 1" evidence="2">
    <location>
        <begin position="164"/>
        <end position="319"/>
    </location>
</feature>
<organism evidence="3 4">
    <name type="scientific">Candidatus Methanodesulfokora washburnensis</name>
    <dbReference type="NCBI Taxonomy" id="2478471"/>
    <lineage>
        <taxon>Archaea</taxon>
        <taxon>Thermoproteota</taxon>
        <taxon>Candidatus Korarchaeia</taxon>
        <taxon>Candidatus Korarchaeia incertae sedis</taxon>
        <taxon>Candidatus Methanodesulfokora</taxon>
    </lineage>
</organism>
<evidence type="ECO:0000313" key="4">
    <source>
        <dbReference type="Proteomes" id="UP000277582"/>
    </source>
</evidence>
<dbReference type="CDD" id="cd03801">
    <property type="entry name" value="GT4_PimA-like"/>
    <property type="match status" value="1"/>
</dbReference>
<evidence type="ECO:0000313" key="3">
    <source>
        <dbReference type="EMBL" id="RSN74554.1"/>
    </source>
</evidence>
<dbReference type="AlphaFoldDB" id="A0A3R9PF04"/>
<comment type="caution">
    <text evidence="3">The sequence shown here is derived from an EMBL/GenBank/DDBJ whole genome shotgun (WGS) entry which is preliminary data.</text>
</comment>
<dbReference type="SUPFAM" id="SSF53756">
    <property type="entry name" value="UDP-Glycosyltransferase/glycogen phosphorylase"/>
    <property type="match status" value="1"/>
</dbReference>
<dbReference type="PANTHER" id="PTHR46401:SF2">
    <property type="entry name" value="GLYCOSYLTRANSFERASE WBBK-RELATED"/>
    <property type="match status" value="1"/>
</dbReference>
<dbReference type="OrthoDB" id="132546at2157"/>
<dbReference type="RefSeq" id="WP_125671470.1">
    <property type="nucleotide sequence ID" value="NZ_RCOS01000091.1"/>
</dbReference>
<proteinExistence type="predicted"/>
<keyword evidence="4" id="KW-1185">Reference proteome</keyword>
<dbReference type="GO" id="GO:0016757">
    <property type="term" value="F:glycosyltransferase activity"/>
    <property type="evidence" value="ECO:0007669"/>
    <property type="project" value="InterPro"/>
</dbReference>
<dbReference type="PANTHER" id="PTHR46401">
    <property type="entry name" value="GLYCOSYLTRANSFERASE WBBK-RELATED"/>
    <property type="match status" value="1"/>
</dbReference>
<sequence>MNLRVLATPHIEHYTIGLYGEVSKYVPVTLLTFKKYNLNIKQIVSPRIPIPRKRTLARDILLKILAMKYEIIHVNNSTEGTLIPAKDRLIVTEHGFPDPSVAEKEIRWFYEKEQRNLIRLYEIGVPIVTISNYAAKQLYENLGVKVKAVVYHGVLEMFRADAPKKFPERHKILWVSRLVGPKEPFVLLDAIKKIKNFNNFEVYIRGDGPLKNQIRKFIRCSNIEKLISTVPPLPFNKIPDLYKRSTIFVHTCSREPFGLSLLEAMASGLPVIVPDKGGACEIADDAALKFKAGDPSDLADKILALMLDSELYENLSRKSLERSDFFSWKKAAGEYLELYEKIL</sequence>
<gene>
    <name evidence="3" type="ORF">D6D85_07935</name>
</gene>
<accession>A0A3R9PF04</accession>
<evidence type="ECO:0000259" key="2">
    <source>
        <dbReference type="Pfam" id="PF00534"/>
    </source>
</evidence>
<dbReference type="InterPro" id="IPR001296">
    <property type="entry name" value="Glyco_trans_1"/>
</dbReference>
<dbReference type="Proteomes" id="UP000277582">
    <property type="component" value="Unassembled WGS sequence"/>
</dbReference>